<evidence type="ECO:0000256" key="2">
    <source>
        <dbReference type="ARBA" id="ARBA00022576"/>
    </source>
</evidence>
<dbReference type="InterPro" id="IPR051326">
    <property type="entry name" value="Kynurenine-oxoglutarate_AT"/>
</dbReference>
<keyword evidence="2 5" id="KW-0032">Aminotransferase</keyword>
<dbReference type="PANTHER" id="PTHR43807">
    <property type="entry name" value="FI04487P"/>
    <property type="match status" value="1"/>
</dbReference>
<evidence type="ECO:0000256" key="5">
    <source>
        <dbReference type="RuleBase" id="RU000481"/>
    </source>
</evidence>
<dbReference type="InterPro" id="IPR015424">
    <property type="entry name" value="PyrdxlP-dep_Trfase"/>
</dbReference>
<comment type="caution">
    <text evidence="7">The sequence shown here is derived from an EMBL/GenBank/DDBJ whole genome shotgun (WGS) entry which is preliminary data.</text>
</comment>
<dbReference type="PRINTS" id="PR00753">
    <property type="entry name" value="ACCSYNTHASE"/>
</dbReference>
<dbReference type="Gene3D" id="3.90.1150.10">
    <property type="entry name" value="Aspartate Aminotransferase, domain 1"/>
    <property type="match status" value="1"/>
</dbReference>
<name>A0ABX3A387_9GAMM</name>
<dbReference type="InterPro" id="IPR015422">
    <property type="entry name" value="PyrdxlP-dep_Trfase_small"/>
</dbReference>
<evidence type="ECO:0000256" key="3">
    <source>
        <dbReference type="ARBA" id="ARBA00022679"/>
    </source>
</evidence>
<keyword evidence="4" id="KW-0663">Pyridoxal phosphate</keyword>
<dbReference type="CDD" id="cd00609">
    <property type="entry name" value="AAT_like"/>
    <property type="match status" value="1"/>
</dbReference>
<sequence length="414" mass="46485">MSYFMKPLNKDIQILAQSPIRSATTRCNELNGINLGQGVCDLPVQKAIKDAASAAIYNNQNLYSDNRGVSELRQALRHKIANFNLIDVNPDNELLITHGATGGYVSALKTLCDPGDEIILFEPFYGYHRNIAETLGITVKTVSINLNDYAFSIDELKQQISPKTKAIIICTPNNPTGKVFTKDELNTIGQLAIEQDLYVITDEMYEYFTYPGFKHVSFASLDERYWQRTITLSGFSKVFNITGWRLGYAYGPEELIVRMSQIQDLFYVCPVTPLQHAVAEALKLPESYYHELQDTFLHKRDLMVTTLRNIGFDVPNPQGAYYLLVDAKNGPLGQIDNLASTLLEESKVATVPGSAFYLDQNKGHSQLRFCFAQGEDKINQAIKKTLCLFQKSHPLTYLAIKMAHSWAITNNNAA</sequence>
<comment type="similarity">
    <text evidence="5">Belongs to the class-I pyridoxal-phosphate-dependent aminotransferase family.</text>
</comment>
<evidence type="ECO:0000259" key="6">
    <source>
        <dbReference type="Pfam" id="PF00155"/>
    </source>
</evidence>
<proteinExistence type="inferred from homology"/>
<dbReference type="SUPFAM" id="SSF53383">
    <property type="entry name" value="PLP-dependent transferases"/>
    <property type="match status" value="1"/>
</dbReference>
<protein>
    <recommendedName>
        <fullName evidence="5">Aminotransferase</fullName>
        <ecNumber evidence="5">2.6.1.-</ecNumber>
    </recommendedName>
</protein>
<dbReference type="PANTHER" id="PTHR43807:SF20">
    <property type="entry name" value="FI04487P"/>
    <property type="match status" value="1"/>
</dbReference>
<keyword evidence="8" id="KW-1185">Reference proteome</keyword>
<evidence type="ECO:0000313" key="8">
    <source>
        <dbReference type="Proteomes" id="UP000094329"/>
    </source>
</evidence>
<feature type="domain" description="Aminotransferase class I/classII large" evidence="6">
    <location>
        <begin position="32"/>
        <end position="377"/>
    </location>
</feature>
<evidence type="ECO:0000313" key="7">
    <source>
        <dbReference type="EMBL" id="ODN42098.1"/>
    </source>
</evidence>
<dbReference type="Gene3D" id="3.40.640.10">
    <property type="entry name" value="Type I PLP-dependent aspartate aminotransferase-like (Major domain)"/>
    <property type="match status" value="1"/>
</dbReference>
<dbReference type="InterPro" id="IPR015421">
    <property type="entry name" value="PyrdxlP-dep_Trfase_major"/>
</dbReference>
<evidence type="ECO:0000256" key="4">
    <source>
        <dbReference type="ARBA" id="ARBA00022898"/>
    </source>
</evidence>
<dbReference type="PROSITE" id="PS00105">
    <property type="entry name" value="AA_TRANSFER_CLASS_1"/>
    <property type="match status" value="1"/>
</dbReference>
<accession>A0ABX3A387</accession>
<dbReference type="InterPro" id="IPR004839">
    <property type="entry name" value="Aminotransferase_I/II_large"/>
</dbReference>
<dbReference type="EMBL" id="MDTU01000001">
    <property type="protein sequence ID" value="ODN42098.1"/>
    <property type="molecule type" value="Genomic_DNA"/>
</dbReference>
<dbReference type="Pfam" id="PF00155">
    <property type="entry name" value="Aminotran_1_2"/>
    <property type="match status" value="1"/>
</dbReference>
<keyword evidence="3 5" id="KW-0808">Transferase</keyword>
<gene>
    <name evidence="7" type="ORF">BGC07_02960</name>
</gene>
<comment type="cofactor">
    <cofactor evidence="1 5">
        <name>pyridoxal 5'-phosphate</name>
        <dbReference type="ChEBI" id="CHEBI:597326"/>
    </cofactor>
</comment>
<reference evidence="7 8" key="1">
    <citation type="submission" date="2016-08" db="EMBL/GenBank/DDBJ databases">
        <title>Draft genome sequence of Candidatus Piscirickettsia litoralis, from seawater.</title>
        <authorList>
            <person name="Wan X."/>
            <person name="Lee A.J."/>
            <person name="Hou S."/>
            <person name="Donachie S.P."/>
        </authorList>
    </citation>
    <scope>NUCLEOTIDE SEQUENCE [LARGE SCALE GENOMIC DNA]</scope>
    <source>
        <strain evidence="7 8">Y2</strain>
    </source>
</reference>
<evidence type="ECO:0000256" key="1">
    <source>
        <dbReference type="ARBA" id="ARBA00001933"/>
    </source>
</evidence>
<organism evidence="7 8">
    <name type="scientific">Piscirickettsia litoralis</name>
    <dbReference type="NCBI Taxonomy" id="1891921"/>
    <lineage>
        <taxon>Bacteria</taxon>
        <taxon>Pseudomonadati</taxon>
        <taxon>Pseudomonadota</taxon>
        <taxon>Gammaproteobacteria</taxon>
        <taxon>Thiotrichales</taxon>
        <taxon>Piscirickettsiaceae</taxon>
        <taxon>Piscirickettsia</taxon>
    </lineage>
</organism>
<dbReference type="InterPro" id="IPR004838">
    <property type="entry name" value="NHTrfase_class1_PyrdxlP-BS"/>
</dbReference>
<dbReference type="EC" id="2.6.1.-" evidence="5"/>
<dbReference type="Proteomes" id="UP000094329">
    <property type="component" value="Unassembled WGS sequence"/>
</dbReference>